<name>A0ABP0FD25_CLALP</name>
<dbReference type="Proteomes" id="UP001642483">
    <property type="component" value="Unassembled WGS sequence"/>
</dbReference>
<proteinExistence type="predicted"/>
<sequence length="89" mass="9903">MGEWQESPPRLCNFITDADSHPIGLSFPNCLLDGRDDSGILSAAASTITSQWWARENTATICSVNCARFQNVNKEITLSRFYPYSLKSS</sequence>
<organism evidence="1 2">
    <name type="scientific">Clavelina lepadiformis</name>
    <name type="common">Light-bulb sea squirt</name>
    <name type="synonym">Ascidia lepadiformis</name>
    <dbReference type="NCBI Taxonomy" id="159417"/>
    <lineage>
        <taxon>Eukaryota</taxon>
        <taxon>Metazoa</taxon>
        <taxon>Chordata</taxon>
        <taxon>Tunicata</taxon>
        <taxon>Ascidiacea</taxon>
        <taxon>Aplousobranchia</taxon>
        <taxon>Clavelinidae</taxon>
        <taxon>Clavelina</taxon>
    </lineage>
</organism>
<evidence type="ECO:0000313" key="2">
    <source>
        <dbReference type="Proteomes" id="UP001642483"/>
    </source>
</evidence>
<dbReference type="EMBL" id="CAWYQH010000024">
    <property type="protein sequence ID" value="CAK8676132.1"/>
    <property type="molecule type" value="Genomic_DNA"/>
</dbReference>
<keyword evidence="2" id="KW-1185">Reference proteome</keyword>
<gene>
    <name evidence="1" type="ORF">CVLEPA_LOCUS5619</name>
</gene>
<evidence type="ECO:0000313" key="1">
    <source>
        <dbReference type="EMBL" id="CAK8676132.1"/>
    </source>
</evidence>
<protein>
    <submittedName>
        <fullName evidence="1">Uncharacterized protein</fullName>
    </submittedName>
</protein>
<comment type="caution">
    <text evidence="1">The sequence shown here is derived from an EMBL/GenBank/DDBJ whole genome shotgun (WGS) entry which is preliminary data.</text>
</comment>
<reference evidence="1 2" key="1">
    <citation type="submission" date="2024-02" db="EMBL/GenBank/DDBJ databases">
        <authorList>
            <person name="Daric V."/>
            <person name="Darras S."/>
        </authorList>
    </citation>
    <scope>NUCLEOTIDE SEQUENCE [LARGE SCALE GENOMIC DNA]</scope>
</reference>
<accession>A0ABP0FD25</accession>